<dbReference type="InterPro" id="IPR036928">
    <property type="entry name" value="AS_sf"/>
</dbReference>
<dbReference type="PANTHER" id="PTHR11895:SF7">
    <property type="entry name" value="GLUTAMYL-TRNA(GLN) AMIDOTRANSFERASE SUBUNIT A, MITOCHONDRIAL"/>
    <property type="match status" value="1"/>
</dbReference>
<proteinExistence type="predicted"/>
<dbReference type="AlphaFoldDB" id="A0AAW2YLV1"/>
<comment type="caution">
    <text evidence="2">The sequence shown here is derived from an EMBL/GenBank/DDBJ whole genome shotgun (WGS) entry which is preliminary data.</text>
</comment>
<dbReference type="Proteomes" id="UP001431209">
    <property type="component" value="Unassembled WGS sequence"/>
</dbReference>
<feature type="domain" description="Amidase" evidence="1">
    <location>
        <begin position="27"/>
        <end position="481"/>
    </location>
</feature>
<accession>A0AAW2YLV1</accession>
<name>A0AAW2YLV1_9EUKA</name>
<protein>
    <submittedName>
        <fullName evidence="2">Aam</fullName>
    </submittedName>
</protein>
<dbReference type="NCBIfam" id="NF004815">
    <property type="entry name" value="PRK06169.1"/>
    <property type="match status" value="1"/>
</dbReference>
<dbReference type="EMBL" id="JAOPGA020000280">
    <property type="protein sequence ID" value="KAL0477916.1"/>
    <property type="molecule type" value="Genomic_DNA"/>
</dbReference>
<keyword evidence="3" id="KW-1185">Reference proteome</keyword>
<dbReference type="Gene3D" id="3.90.1300.10">
    <property type="entry name" value="Amidase signature (AS) domain"/>
    <property type="match status" value="1"/>
</dbReference>
<evidence type="ECO:0000259" key="1">
    <source>
        <dbReference type="Pfam" id="PF01425"/>
    </source>
</evidence>
<dbReference type="Pfam" id="PF01425">
    <property type="entry name" value="Amidase"/>
    <property type="match status" value="1"/>
</dbReference>
<evidence type="ECO:0000313" key="2">
    <source>
        <dbReference type="EMBL" id="KAL0477916.1"/>
    </source>
</evidence>
<evidence type="ECO:0000313" key="3">
    <source>
        <dbReference type="Proteomes" id="UP001431209"/>
    </source>
</evidence>
<dbReference type="GO" id="GO:0003824">
    <property type="term" value="F:catalytic activity"/>
    <property type="evidence" value="ECO:0007669"/>
    <property type="project" value="InterPro"/>
</dbReference>
<organism evidence="2 3">
    <name type="scientific">Acrasis kona</name>
    <dbReference type="NCBI Taxonomy" id="1008807"/>
    <lineage>
        <taxon>Eukaryota</taxon>
        <taxon>Discoba</taxon>
        <taxon>Heterolobosea</taxon>
        <taxon>Tetramitia</taxon>
        <taxon>Eutetramitia</taxon>
        <taxon>Acrasidae</taxon>
        <taxon>Acrasis</taxon>
    </lineage>
</organism>
<dbReference type="SUPFAM" id="SSF75304">
    <property type="entry name" value="Amidase signature (AS) enzymes"/>
    <property type="match status" value="1"/>
</dbReference>
<dbReference type="InterPro" id="IPR000120">
    <property type="entry name" value="Amidase"/>
</dbReference>
<dbReference type="PANTHER" id="PTHR11895">
    <property type="entry name" value="TRANSAMIDASE"/>
    <property type="match status" value="1"/>
</dbReference>
<dbReference type="InterPro" id="IPR023631">
    <property type="entry name" value="Amidase_dom"/>
</dbReference>
<gene>
    <name evidence="2" type="ORF">AKO1_005397</name>
</gene>
<reference evidence="2 3" key="1">
    <citation type="submission" date="2024-03" db="EMBL/GenBank/DDBJ databases">
        <title>The Acrasis kona genome and developmental transcriptomes reveal deep origins of eukaryotic multicellular pathways.</title>
        <authorList>
            <person name="Sheikh S."/>
            <person name="Fu C.-J."/>
            <person name="Brown M.W."/>
            <person name="Baldauf S.L."/>
        </authorList>
    </citation>
    <scope>NUCLEOTIDE SEQUENCE [LARGE SCALE GENOMIC DNA]</scope>
    <source>
        <strain evidence="2 3">ATCC MYA-3509</strain>
    </source>
</reference>
<sequence length="500" mass="54760">MPSKRLCFLSGTELLQGYKSGDISPVDVVKDVLLRIEEVNHTFNALNYIYDREDVLRQAKESELRWKEGRQSGILDGVPVTVKDLFSQKDIPTYFGSKLDPLLKPDYVSPNVSRLLEQKAIIVGKTTTPDHGWCGVTISPLTGITRNPYDQTKTSGGSSGGSGAAVPLGLGPISIGSDAGGSVRIPSAFCNLSTIKPTFGRIAHAPPSAFGTMSHVGPMTRTIEDVALCMDVIAVPDNADWYSLYPESNKPHVDYSSTLNNGVKNLNIAVSLDLGGYVDYVHPEVTQAVKQAAQVFKDLGANVTFIHGDEFPLAKFDIYKAFKTVWYSGAAHLLHRKISAKGQTKEEIMSLLDPGLVSIANKGSKLTTVDAMAAEFLRAQMGALMNDFHSKYHVLVTPTLPIPAFEAEREVPHDIEEVCTGKKSSFWEEDDLKRWWTWTPFTYPFNLTKQPAASVPCGEFSNGGSIGLQVVGGSYQDHLVLQVCQAYQKKTNFHNKQAMN</sequence>